<organism evidence="4">
    <name type="scientific">Accumulibacter regalis</name>
    <dbReference type="NCBI Taxonomy" id="522306"/>
    <lineage>
        <taxon>Bacteria</taxon>
        <taxon>Pseudomonadati</taxon>
        <taxon>Pseudomonadota</taxon>
        <taxon>Betaproteobacteria</taxon>
        <taxon>Candidatus Accumulibacter</taxon>
    </lineage>
</organism>
<dbReference type="OrthoDB" id="9784466at2"/>
<evidence type="ECO:0000256" key="3">
    <source>
        <dbReference type="ARBA" id="ARBA00022842"/>
    </source>
</evidence>
<reference evidence="4" key="2">
    <citation type="submission" date="2009-09" db="EMBL/GenBank/DDBJ databases">
        <title>Complete sequence of chromosome of Candidatus Accumulibacter phosphatis clade IIA str. UW-1.</title>
        <authorList>
            <consortium name="US DOE Joint Genome Institute"/>
            <person name="Martin H.G."/>
            <person name="Ivanova N."/>
            <person name="Kunin V."/>
            <person name="Warnecke F."/>
            <person name="Barry K."/>
            <person name="He S."/>
            <person name="Salamov A."/>
            <person name="Szeto E."/>
            <person name="Dalin E."/>
            <person name="Pangilinan J.L."/>
            <person name="Lapidus A."/>
            <person name="Lowry S."/>
            <person name="Kyrpides N.C."/>
            <person name="McMahon K.D."/>
            <person name="Hugenholtz P."/>
        </authorList>
    </citation>
    <scope>NUCLEOTIDE SEQUENCE [LARGE SCALE GENOMIC DNA]</scope>
    <source>
        <strain evidence="4">UW-1</strain>
    </source>
</reference>
<dbReference type="CDD" id="cd02612">
    <property type="entry name" value="HAD_PGPPase"/>
    <property type="match status" value="1"/>
</dbReference>
<dbReference type="KEGG" id="app:CAP2UW1_1474"/>
<dbReference type="EMBL" id="CP001715">
    <property type="protein sequence ID" value="ACV34789.1"/>
    <property type="molecule type" value="Genomic_DNA"/>
</dbReference>
<keyword evidence="1" id="KW-0479">Metal-binding</keyword>
<dbReference type="PANTHER" id="PTHR43344">
    <property type="entry name" value="PHOSPHOSERINE PHOSPHATASE"/>
    <property type="match status" value="1"/>
</dbReference>
<dbReference type="Gene3D" id="3.40.50.1000">
    <property type="entry name" value="HAD superfamily/HAD-like"/>
    <property type="match status" value="1"/>
</dbReference>
<protein>
    <submittedName>
        <fullName evidence="4">HAD-superfamily subfamily IB hydrolase, TIGR01490</fullName>
    </submittedName>
</protein>
<dbReference type="NCBIfam" id="TIGR01488">
    <property type="entry name" value="HAD-SF-IB"/>
    <property type="match status" value="1"/>
</dbReference>
<evidence type="ECO:0000256" key="2">
    <source>
        <dbReference type="ARBA" id="ARBA00022801"/>
    </source>
</evidence>
<gene>
    <name evidence="4" type="ordered locus">CAP2UW1_1474</name>
</gene>
<dbReference type="Pfam" id="PF12710">
    <property type="entry name" value="HAD"/>
    <property type="match status" value="1"/>
</dbReference>
<name>C7RT46_ACCRE</name>
<sequence>MDTGKITVAAFDFDGTLTRRDSLLPFLLYAAGPVNFAIKMTRASPALLAYAARLMRNDAAKEKLLRTFLHQRPLADIEAIGTRFARERVPAMLLDDAYARFLWHKRQEHVCVLVSASLVHYLEPWAKSVGFDHVIGSQLASDDNGLVSGRLDGGNCYGEQKASRLRAWLGAREAIIHAYGDSRGDREMLAMADHPYYRTMPKGERN</sequence>
<dbReference type="InterPro" id="IPR023214">
    <property type="entry name" value="HAD_sf"/>
</dbReference>
<dbReference type="InterPro" id="IPR050582">
    <property type="entry name" value="HAD-like_SerB"/>
</dbReference>
<dbReference type="STRING" id="522306.CAP2UW1_1474"/>
<dbReference type="GO" id="GO:0046872">
    <property type="term" value="F:metal ion binding"/>
    <property type="evidence" value="ECO:0007669"/>
    <property type="project" value="UniProtKB-KW"/>
</dbReference>
<dbReference type="AlphaFoldDB" id="C7RT46"/>
<dbReference type="InterPro" id="IPR036412">
    <property type="entry name" value="HAD-like_sf"/>
</dbReference>
<keyword evidence="3" id="KW-0460">Magnesium</keyword>
<dbReference type="Gene3D" id="1.20.1440.100">
    <property type="entry name" value="SG protein - dephosphorylation function"/>
    <property type="match status" value="1"/>
</dbReference>
<reference evidence="4" key="1">
    <citation type="submission" date="2009-08" db="EMBL/GenBank/DDBJ databases">
        <authorList>
            <consortium name="US DOE Joint Genome Institute"/>
            <person name="Lucas S."/>
            <person name="Copeland A."/>
            <person name="Lapidus A."/>
            <person name="Glavina del Rio T."/>
            <person name="Dalin E."/>
            <person name="Tice H."/>
            <person name="Bruce D."/>
            <person name="Barry K."/>
            <person name="Pitluck S."/>
            <person name="Lowry S."/>
            <person name="Larimer F."/>
            <person name="Land M."/>
            <person name="Hauser L."/>
            <person name="Kyrpides N."/>
            <person name="Ivanova N."/>
            <person name="McMahon K.D."/>
            <person name="Hugenholtz P."/>
        </authorList>
    </citation>
    <scope>NUCLEOTIDE SEQUENCE</scope>
    <source>
        <strain evidence="4">UW-1</strain>
    </source>
</reference>
<proteinExistence type="predicted"/>
<dbReference type="GO" id="GO:0016787">
    <property type="term" value="F:hydrolase activity"/>
    <property type="evidence" value="ECO:0007669"/>
    <property type="project" value="UniProtKB-KW"/>
</dbReference>
<dbReference type="eggNOG" id="COG0560">
    <property type="taxonomic scope" value="Bacteria"/>
</dbReference>
<evidence type="ECO:0000313" key="4">
    <source>
        <dbReference type="EMBL" id="ACV34789.1"/>
    </source>
</evidence>
<dbReference type="InterPro" id="IPR006385">
    <property type="entry name" value="HAD_hydro_SerB1"/>
</dbReference>
<keyword evidence="2 4" id="KW-0378">Hydrolase</keyword>
<dbReference type="HOGENOM" id="CLU_052657_2_1_4"/>
<dbReference type="SUPFAM" id="SSF56784">
    <property type="entry name" value="HAD-like"/>
    <property type="match status" value="1"/>
</dbReference>
<accession>C7RT46</accession>
<evidence type="ECO:0000256" key="1">
    <source>
        <dbReference type="ARBA" id="ARBA00022723"/>
    </source>
</evidence>
<dbReference type="PANTHER" id="PTHR43344:SF13">
    <property type="entry name" value="PHOSPHATASE RV3661-RELATED"/>
    <property type="match status" value="1"/>
</dbReference>
<dbReference type="NCBIfam" id="TIGR01490">
    <property type="entry name" value="HAD-SF-IB-hyp1"/>
    <property type="match status" value="1"/>
</dbReference>